<sequence>MGAVLVGLRSVLVVTIVSLLLTGCAHFSSGNPTADYPEAEQFPQIYQAKMMAAAHWQLIAENEASLLARRFPTGSAFTLADSGPEQSTSTRSDFAVAYHHMLSQGLLSNQMRVFDRGADFQLTYHIQVLSYRERTQQNVGSGFYTGSTVVGFLLAKGLQISRPGIMLFPIAVGLDAYNSANSDTETPNTEIILTTTARANTEVVYSNSSVYYFRAVDQELYDGVAPEAEMKNEPRRPEFKVAGPNGGDT</sequence>
<proteinExistence type="predicted"/>
<evidence type="ECO:0000256" key="1">
    <source>
        <dbReference type="SAM" id="MobiDB-lite"/>
    </source>
</evidence>
<feature type="region of interest" description="Disordered" evidence="1">
    <location>
        <begin position="229"/>
        <end position="249"/>
    </location>
</feature>
<dbReference type="AlphaFoldDB" id="A0A845V8E0"/>
<evidence type="ECO:0000313" key="3">
    <source>
        <dbReference type="Proteomes" id="UP000484885"/>
    </source>
</evidence>
<feature type="compositionally biased region" description="Basic and acidic residues" evidence="1">
    <location>
        <begin position="229"/>
        <end position="239"/>
    </location>
</feature>
<organism evidence="2 3">
    <name type="scientific">Wenzhouxiangella limi</name>
    <dbReference type="NCBI Taxonomy" id="2707351"/>
    <lineage>
        <taxon>Bacteria</taxon>
        <taxon>Pseudomonadati</taxon>
        <taxon>Pseudomonadota</taxon>
        <taxon>Gammaproteobacteria</taxon>
        <taxon>Chromatiales</taxon>
        <taxon>Wenzhouxiangellaceae</taxon>
        <taxon>Wenzhouxiangella</taxon>
    </lineage>
</organism>
<name>A0A845V8E0_9GAMM</name>
<reference evidence="2 3" key="1">
    <citation type="submission" date="2020-02" db="EMBL/GenBank/DDBJ databases">
        <authorList>
            <person name="Zhang X.-Y."/>
        </authorList>
    </citation>
    <scope>NUCLEOTIDE SEQUENCE [LARGE SCALE GENOMIC DNA]</scope>
    <source>
        <strain evidence="2 3">C33</strain>
    </source>
</reference>
<dbReference type="RefSeq" id="WP_164211564.1">
    <property type="nucleotide sequence ID" value="NZ_JAAGSC010000041.1"/>
</dbReference>
<evidence type="ECO:0000313" key="2">
    <source>
        <dbReference type="EMBL" id="NDY96195.1"/>
    </source>
</evidence>
<gene>
    <name evidence="2" type="ORF">G3I74_10675</name>
</gene>
<dbReference type="EMBL" id="JAAGSC010000041">
    <property type="protein sequence ID" value="NDY96195.1"/>
    <property type="molecule type" value="Genomic_DNA"/>
</dbReference>
<protein>
    <submittedName>
        <fullName evidence="2">Uncharacterized protein</fullName>
    </submittedName>
</protein>
<dbReference type="Proteomes" id="UP000484885">
    <property type="component" value="Unassembled WGS sequence"/>
</dbReference>
<keyword evidence="3" id="KW-1185">Reference proteome</keyword>
<accession>A0A845V8E0</accession>
<comment type="caution">
    <text evidence="2">The sequence shown here is derived from an EMBL/GenBank/DDBJ whole genome shotgun (WGS) entry which is preliminary data.</text>
</comment>